<keyword evidence="2" id="KW-0460">Magnesium</keyword>
<dbReference type="HAMAP" id="MF_00336">
    <property type="entry name" value="BioD"/>
    <property type="match status" value="1"/>
</dbReference>
<dbReference type="GO" id="GO:0005829">
    <property type="term" value="C:cytosol"/>
    <property type="evidence" value="ECO:0007669"/>
    <property type="project" value="TreeGrafter"/>
</dbReference>
<dbReference type="PANTHER" id="PTHR43210:SF5">
    <property type="entry name" value="DETHIOBIOTIN SYNTHETASE"/>
    <property type="match status" value="1"/>
</dbReference>
<keyword evidence="4" id="KW-1185">Reference proteome</keyword>
<evidence type="ECO:0000313" key="3">
    <source>
        <dbReference type="EMBL" id="PHZ84349.1"/>
    </source>
</evidence>
<comment type="caution">
    <text evidence="3">The sequence shown here is derived from an EMBL/GenBank/DDBJ whole genome shotgun (WGS) entry which is preliminary data.</text>
</comment>
<dbReference type="PANTHER" id="PTHR43210">
    <property type="entry name" value="DETHIOBIOTIN SYNTHETASE"/>
    <property type="match status" value="1"/>
</dbReference>
<keyword evidence="2" id="KW-0436">Ligase</keyword>
<evidence type="ECO:0000256" key="2">
    <source>
        <dbReference type="HAMAP-Rule" id="MF_00336"/>
    </source>
</evidence>
<name>A0A2G4YPW1_9PROT</name>
<dbReference type="SUPFAM" id="SSF52540">
    <property type="entry name" value="P-loop containing nucleoside triphosphate hydrolases"/>
    <property type="match status" value="1"/>
</dbReference>
<comment type="subunit">
    <text evidence="2">Homodimer.</text>
</comment>
<dbReference type="EMBL" id="PDEM01000024">
    <property type="protein sequence ID" value="PHZ84349.1"/>
    <property type="molecule type" value="Genomic_DNA"/>
</dbReference>
<sequence>MTKVIFIGGTGTDIGKTYVTCLLLRQLRTQGFSARAIKPVISGFDANDIASSDSGQILMAMEQDLTLENIKRISPWRYKDPLPPHIAAADAGEVISGDDLLDFCNSQAAEDLDYLLIEGVGGIMVPLNYNETMLDILQRLGTPCLLVTGSYLGTISHTMTAISCLDQKNVPLAGLVISESFQNYINFDLILGDFTKMLPNILIKNIARNDCSTDLTTLIKDGS</sequence>
<feature type="active site" evidence="2">
    <location>
        <position position="38"/>
    </location>
</feature>
<feature type="binding site" evidence="2">
    <location>
        <position position="17"/>
    </location>
    <ligand>
        <name>Mg(2+)</name>
        <dbReference type="ChEBI" id="CHEBI:18420"/>
    </ligand>
</feature>
<feature type="binding site" evidence="2">
    <location>
        <begin position="118"/>
        <end position="121"/>
    </location>
    <ligand>
        <name>ATP</name>
        <dbReference type="ChEBI" id="CHEBI:30616"/>
    </ligand>
</feature>
<keyword evidence="2" id="KW-0479">Metal-binding</keyword>
<keyword evidence="2" id="KW-0963">Cytoplasm</keyword>
<protein>
    <recommendedName>
        <fullName evidence="2">ATP-dependent dethiobiotin synthetase BioD</fullName>
        <ecNumber evidence="2">6.3.3.3</ecNumber>
    </recommendedName>
    <alternativeName>
        <fullName evidence="2">DTB synthetase</fullName>
        <shortName evidence="2">DTBS</shortName>
    </alternativeName>
    <alternativeName>
        <fullName evidence="2">Dethiobiotin synthase</fullName>
    </alternativeName>
</protein>
<keyword evidence="1 2" id="KW-0093">Biotin biosynthesis</keyword>
<feature type="binding site" evidence="2">
    <location>
        <position position="200"/>
    </location>
    <ligand>
        <name>ATP</name>
        <dbReference type="ChEBI" id="CHEBI:30616"/>
    </ligand>
</feature>
<organism evidence="3 4">
    <name type="scientific">Paremcibacter congregatus</name>
    <dbReference type="NCBI Taxonomy" id="2043170"/>
    <lineage>
        <taxon>Bacteria</taxon>
        <taxon>Pseudomonadati</taxon>
        <taxon>Pseudomonadota</taxon>
        <taxon>Alphaproteobacteria</taxon>
        <taxon>Emcibacterales</taxon>
        <taxon>Emcibacteraceae</taxon>
        <taxon>Paremcibacter</taxon>
    </lineage>
</organism>
<dbReference type="InterPro" id="IPR027417">
    <property type="entry name" value="P-loop_NTPase"/>
</dbReference>
<keyword evidence="2" id="KW-0547">Nucleotide-binding</keyword>
<comment type="cofactor">
    <cofactor evidence="2">
        <name>Mg(2+)</name>
        <dbReference type="ChEBI" id="CHEBI:18420"/>
    </cofactor>
</comment>
<comment type="function">
    <text evidence="2">Catalyzes a mechanistically unusual reaction, the ATP-dependent insertion of CO2 between the N7 and N8 nitrogen atoms of 7,8-diaminopelargonic acid (DAPA, also called 7,8-diammoniononanoate) to form a ureido ring.</text>
</comment>
<dbReference type="Proteomes" id="UP000229730">
    <property type="component" value="Unassembled WGS sequence"/>
</dbReference>
<feature type="binding site" evidence="2">
    <location>
        <position position="53"/>
    </location>
    <ligand>
        <name>Mg(2+)</name>
        <dbReference type="ChEBI" id="CHEBI:18420"/>
    </ligand>
</feature>
<comment type="subcellular location">
    <subcellularLocation>
        <location evidence="2">Cytoplasm</location>
    </subcellularLocation>
</comment>
<proteinExistence type="inferred from homology"/>
<dbReference type="PIRSF" id="PIRSF006755">
    <property type="entry name" value="DTB_synth"/>
    <property type="match status" value="1"/>
</dbReference>
<dbReference type="Gene3D" id="3.40.50.300">
    <property type="entry name" value="P-loop containing nucleotide triphosphate hydrolases"/>
    <property type="match status" value="1"/>
</dbReference>
<dbReference type="UniPathway" id="UPA00078">
    <property type="reaction ID" value="UER00161"/>
</dbReference>
<comment type="pathway">
    <text evidence="2">Cofactor biosynthesis; biotin biosynthesis; biotin from 7,8-diaminononanoate: step 1/2.</text>
</comment>
<reference evidence="3 4" key="1">
    <citation type="submission" date="2017-10" db="EMBL/GenBank/DDBJ databases">
        <title>Frigbacter circumglobatus gen. nov. sp. nov., isolated from sediment cultured in situ.</title>
        <authorList>
            <person name="Zhao Z."/>
        </authorList>
    </citation>
    <scope>NUCLEOTIDE SEQUENCE [LARGE SCALE GENOMIC DNA]</scope>
    <source>
        <strain evidence="3 4">ZYL</strain>
    </source>
</reference>
<dbReference type="GO" id="GO:0004141">
    <property type="term" value="F:dethiobiotin synthase activity"/>
    <property type="evidence" value="ECO:0007669"/>
    <property type="project" value="UniProtKB-UniRule"/>
</dbReference>
<gene>
    <name evidence="2 3" type="primary">bioD</name>
    <name evidence="3" type="ORF">CRD36_11065</name>
</gene>
<feature type="binding site" evidence="2">
    <location>
        <position position="42"/>
    </location>
    <ligand>
        <name>substrate</name>
    </ligand>
</feature>
<accession>A0A2G4YPW1</accession>
<dbReference type="AlphaFoldDB" id="A0A2G4YPW1"/>
<dbReference type="RefSeq" id="WP_099473206.1">
    <property type="nucleotide sequence ID" value="NZ_CP041025.1"/>
</dbReference>
<feature type="binding site" evidence="2">
    <location>
        <position position="118"/>
    </location>
    <ligand>
        <name>Mg(2+)</name>
        <dbReference type="ChEBI" id="CHEBI:18420"/>
    </ligand>
</feature>
<dbReference type="GO" id="GO:0000287">
    <property type="term" value="F:magnesium ion binding"/>
    <property type="evidence" value="ECO:0007669"/>
    <property type="project" value="UniProtKB-UniRule"/>
</dbReference>
<dbReference type="Pfam" id="PF13500">
    <property type="entry name" value="AAA_26"/>
    <property type="match status" value="1"/>
</dbReference>
<dbReference type="EC" id="6.3.3.3" evidence="2"/>
<feature type="binding site" evidence="2">
    <location>
        <begin position="178"/>
        <end position="179"/>
    </location>
    <ligand>
        <name>ATP</name>
        <dbReference type="ChEBI" id="CHEBI:30616"/>
    </ligand>
</feature>
<dbReference type="NCBIfam" id="TIGR00347">
    <property type="entry name" value="bioD"/>
    <property type="match status" value="1"/>
</dbReference>
<dbReference type="FunCoup" id="A0A2G4YPW1">
    <property type="interactions" value="429"/>
</dbReference>
<dbReference type="InterPro" id="IPR004472">
    <property type="entry name" value="DTB_synth_BioD"/>
</dbReference>
<keyword evidence="2" id="KW-0067">ATP-binding</keyword>
<dbReference type="GO" id="GO:0005524">
    <property type="term" value="F:ATP binding"/>
    <property type="evidence" value="ECO:0007669"/>
    <property type="project" value="UniProtKB-UniRule"/>
</dbReference>
<comment type="catalytic activity">
    <reaction evidence="2">
        <text>(7R,8S)-7,8-diammoniononanoate + CO2 + ATP = (4R,5S)-dethiobiotin + ADP + phosphate + 3 H(+)</text>
        <dbReference type="Rhea" id="RHEA:15805"/>
        <dbReference type="ChEBI" id="CHEBI:15378"/>
        <dbReference type="ChEBI" id="CHEBI:16526"/>
        <dbReference type="ChEBI" id="CHEBI:30616"/>
        <dbReference type="ChEBI" id="CHEBI:43474"/>
        <dbReference type="ChEBI" id="CHEBI:149469"/>
        <dbReference type="ChEBI" id="CHEBI:149473"/>
        <dbReference type="ChEBI" id="CHEBI:456216"/>
        <dbReference type="EC" id="6.3.3.3"/>
    </reaction>
</comment>
<dbReference type="GO" id="GO:0009102">
    <property type="term" value="P:biotin biosynthetic process"/>
    <property type="evidence" value="ECO:0007669"/>
    <property type="project" value="UniProtKB-UniRule"/>
</dbReference>
<dbReference type="InParanoid" id="A0A2G4YPW1"/>
<comment type="similarity">
    <text evidence="2">Belongs to the dethiobiotin synthetase family.</text>
</comment>
<evidence type="ECO:0000313" key="4">
    <source>
        <dbReference type="Proteomes" id="UP000229730"/>
    </source>
</evidence>
<dbReference type="CDD" id="cd03109">
    <property type="entry name" value="DTBS"/>
    <property type="match status" value="1"/>
</dbReference>
<feature type="binding site" evidence="2">
    <location>
        <begin position="13"/>
        <end position="18"/>
    </location>
    <ligand>
        <name>ATP</name>
        <dbReference type="ChEBI" id="CHEBI:30616"/>
    </ligand>
</feature>
<evidence type="ECO:0000256" key="1">
    <source>
        <dbReference type="ARBA" id="ARBA00022756"/>
    </source>
</evidence>
<comment type="caution">
    <text evidence="2">Lacks conserved residue(s) required for the propagation of feature annotation.</text>
</comment>
<dbReference type="OrthoDB" id="9802097at2"/>
<feature type="binding site" evidence="2">
    <location>
        <position position="53"/>
    </location>
    <ligand>
        <name>ATP</name>
        <dbReference type="ChEBI" id="CHEBI:30616"/>
    </ligand>
</feature>